<dbReference type="PANTHER" id="PTHR22916:SF51">
    <property type="entry name" value="GLYCOSYLTRANSFERASE EPSH-RELATED"/>
    <property type="match status" value="1"/>
</dbReference>
<organism evidence="4 5">
    <name type="scientific">Helicobacter anseris</name>
    <dbReference type="NCBI Taxonomy" id="375926"/>
    <lineage>
        <taxon>Bacteria</taxon>
        <taxon>Pseudomonadati</taxon>
        <taxon>Campylobacterota</taxon>
        <taxon>Epsilonproteobacteria</taxon>
        <taxon>Campylobacterales</taxon>
        <taxon>Helicobacteraceae</taxon>
        <taxon>Helicobacter</taxon>
    </lineage>
</organism>
<dbReference type="CDD" id="cd00761">
    <property type="entry name" value="Glyco_tranf_GTA_type"/>
    <property type="match status" value="1"/>
</dbReference>
<gene>
    <name evidence="4" type="ORF">CQA57_04865</name>
</gene>
<dbReference type="EMBL" id="NXLX01000010">
    <property type="protein sequence ID" value="RDU73516.1"/>
    <property type="molecule type" value="Genomic_DNA"/>
</dbReference>
<dbReference type="Gene3D" id="3.90.550.10">
    <property type="entry name" value="Spore Coat Polysaccharide Biosynthesis Protein SpsA, Chain A"/>
    <property type="match status" value="1"/>
</dbReference>
<dbReference type="Pfam" id="PF00535">
    <property type="entry name" value="Glycos_transf_2"/>
    <property type="match status" value="1"/>
</dbReference>
<evidence type="ECO:0000256" key="1">
    <source>
        <dbReference type="ARBA" id="ARBA00022676"/>
    </source>
</evidence>
<evidence type="ECO:0000259" key="3">
    <source>
        <dbReference type="Pfam" id="PF00535"/>
    </source>
</evidence>
<keyword evidence="2" id="KW-0808">Transferase</keyword>
<accession>A0A3D8J8T6</accession>
<evidence type="ECO:0000313" key="5">
    <source>
        <dbReference type="Proteomes" id="UP000256695"/>
    </source>
</evidence>
<comment type="caution">
    <text evidence="4">The sequence shown here is derived from an EMBL/GenBank/DDBJ whole genome shotgun (WGS) entry which is preliminary data.</text>
</comment>
<dbReference type="RefSeq" id="WP_115579108.1">
    <property type="nucleotide sequence ID" value="NZ_NXLX01000010.1"/>
</dbReference>
<dbReference type="GO" id="GO:0016758">
    <property type="term" value="F:hexosyltransferase activity"/>
    <property type="evidence" value="ECO:0007669"/>
    <property type="project" value="UniProtKB-ARBA"/>
</dbReference>
<protein>
    <recommendedName>
        <fullName evidence="3">Glycosyltransferase 2-like domain-containing protein</fullName>
    </recommendedName>
</protein>
<dbReference type="PANTHER" id="PTHR22916">
    <property type="entry name" value="GLYCOSYLTRANSFERASE"/>
    <property type="match status" value="1"/>
</dbReference>
<evidence type="ECO:0000256" key="2">
    <source>
        <dbReference type="ARBA" id="ARBA00022679"/>
    </source>
</evidence>
<proteinExistence type="predicted"/>
<dbReference type="InterPro" id="IPR001173">
    <property type="entry name" value="Glyco_trans_2-like"/>
</dbReference>
<dbReference type="OrthoDB" id="5372349at2"/>
<feature type="domain" description="Glycosyltransferase 2-like" evidence="3">
    <location>
        <begin position="9"/>
        <end position="84"/>
    </location>
</feature>
<reference evidence="4 5" key="1">
    <citation type="submission" date="2018-04" db="EMBL/GenBank/DDBJ databases">
        <title>Novel Campyloabacter and Helicobacter Species and Strains.</title>
        <authorList>
            <person name="Mannion A.J."/>
            <person name="Shen Z."/>
            <person name="Fox J.G."/>
        </authorList>
    </citation>
    <scope>NUCLEOTIDE SEQUENCE [LARGE SCALE GENOMIC DNA]</scope>
    <source>
        <strain evidence="4 5">MIT 04-9362</strain>
    </source>
</reference>
<dbReference type="InterPro" id="IPR029044">
    <property type="entry name" value="Nucleotide-diphossugar_trans"/>
</dbReference>
<keyword evidence="1" id="KW-0328">Glycosyltransferase</keyword>
<dbReference type="Proteomes" id="UP000256695">
    <property type="component" value="Unassembled WGS sequence"/>
</dbReference>
<name>A0A3D8J8T6_9HELI</name>
<dbReference type="AlphaFoldDB" id="A0A3D8J8T6"/>
<sequence length="107" mass="12147">MSYHQPQVSCIIPIYNVQDYLKDCIESCIQQTYKNLEIILVNDGSTDNSLEIAKQYLKYPQVTLIDLKKNFGVSIARNCGIDFVLNKEKLITEAMGGGASPYRFYLS</sequence>
<keyword evidence="5" id="KW-1185">Reference proteome</keyword>
<evidence type="ECO:0000313" key="4">
    <source>
        <dbReference type="EMBL" id="RDU73516.1"/>
    </source>
</evidence>
<dbReference type="SUPFAM" id="SSF53448">
    <property type="entry name" value="Nucleotide-diphospho-sugar transferases"/>
    <property type="match status" value="1"/>
</dbReference>